<evidence type="ECO:0000259" key="5">
    <source>
        <dbReference type="PROSITE" id="PS51891"/>
    </source>
</evidence>
<keyword evidence="3" id="KW-0862">Zinc</keyword>
<evidence type="ECO:0000256" key="1">
    <source>
        <dbReference type="ARBA" id="ARBA00005495"/>
    </source>
</evidence>
<comment type="caution">
    <text evidence="6">The sequence shown here is derived from an EMBL/GenBank/DDBJ whole genome shotgun (WGS) entry which is preliminary data.</text>
</comment>
<dbReference type="EMBL" id="JBFWIC010000014">
    <property type="protein sequence ID" value="MEZ0475263.1"/>
    <property type="molecule type" value="Genomic_DNA"/>
</dbReference>
<dbReference type="PROSITE" id="PS51891">
    <property type="entry name" value="CENP_V_GFA"/>
    <property type="match status" value="1"/>
</dbReference>
<dbReference type="InterPro" id="IPR006913">
    <property type="entry name" value="CENP-V/GFA"/>
</dbReference>
<proteinExistence type="inferred from homology"/>
<dbReference type="Pfam" id="PF04828">
    <property type="entry name" value="GFA"/>
    <property type="match status" value="1"/>
</dbReference>
<dbReference type="Gene3D" id="3.90.1590.10">
    <property type="entry name" value="glutathione-dependent formaldehyde- activating enzyme (gfa)"/>
    <property type="match status" value="1"/>
</dbReference>
<keyword evidence="4" id="KW-0456">Lyase</keyword>
<name>A0ABV4HT18_9GAMM</name>
<keyword evidence="7" id="KW-1185">Reference proteome</keyword>
<feature type="domain" description="CENP-V/GFA" evidence="5">
    <location>
        <begin position="2"/>
        <end position="105"/>
    </location>
</feature>
<keyword evidence="2" id="KW-0479">Metal-binding</keyword>
<dbReference type="RefSeq" id="WP_370564700.1">
    <property type="nucleotide sequence ID" value="NZ_JBFWIB010000009.1"/>
</dbReference>
<evidence type="ECO:0000313" key="6">
    <source>
        <dbReference type="EMBL" id="MEZ0475263.1"/>
    </source>
</evidence>
<evidence type="ECO:0000256" key="4">
    <source>
        <dbReference type="ARBA" id="ARBA00023239"/>
    </source>
</evidence>
<evidence type="ECO:0000256" key="2">
    <source>
        <dbReference type="ARBA" id="ARBA00022723"/>
    </source>
</evidence>
<accession>A0ABV4HT18</accession>
<dbReference type="PANTHER" id="PTHR33337:SF40">
    <property type="entry name" value="CENP-V_GFA DOMAIN-CONTAINING PROTEIN-RELATED"/>
    <property type="match status" value="1"/>
</dbReference>
<dbReference type="Proteomes" id="UP001566331">
    <property type="component" value="Unassembled WGS sequence"/>
</dbReference>
<reference evidence="6 7" key="1">
    <citation type="submission" date="2024-07" db="EMBL/GenBank/DDBJ databases">
        <title>Luteimonas salilacus sp. nov., isolated from the shore soil of Salt Lake in Tibet of China.</title>
        <authorList>
            <person name="Zhang X."/>
            <person name="Li A."/>
        </authorList>
    </citation>
    <scope>NUCLEOTIDE SEQUENCE [LARGE SCALE GENOMIC DNA]</scope>
    <source>
        <strain evidence="6 7">B3-2-R+30</strain>
    </source>
</reference>
<organism evidence="6 7">
    <name type="scientific">Luteimonas salinilitoris</name>
    <dbReference type="NCBI Taxonomy" id="3237697"/>
    <lineage>
        <taxon>Bacteria</taxon>
        <taxon>Pseudomonadati</taxon>
        <taxon>Pseudomonadota</taxon>
        <taxon>Gammaproteobacteria</taxon>
        <taxon>Lysobacterales</taxon>
        <taxon>Lysobacteraceae</taxon>
        <taxon>Luteimonas</taxon>
    </lineage>
</organism>
<evidence type="ECO:0000256" key="3">
    <source>
        <dbReference type="ARBA" id="ARBA00022833"/>
    </source>
</evidence>
<gene>
    <name evidence="6" type="ORF">AB6713_11635</name>
</gene>
<sequence>MLKGQCFCGAVRYEAGDTPSQETACHCSVCRHTSGAPFVAWFTVPAMAFRFTSGRPASFRSSAHGTRMFCAACGTPLTFRSAQFPDEIDVTTCSLEDPERLPPKDHTHTSSGLSWVRLADGLPVYGETRSGIGAAGPVR</sequence>
<dbReference type="PANTHER" id="PTHR33337">
    <property type="entry name" value="GFA DOMAIN-CONTAINING PROTEIN"/>
    <property type="match status" value="1"/>
</dbReference>
<dbReference type="InterPro" id="IPR011057">
    <property type="entry name" value="Mss4-like_sf"/>
</dbReference>
<protein>
    <submittedName>
        <fullName evidence="6">GFA family protein</fullName>
    </submittedName>
</protein>
<evidence type="ECO:0000313" key="7">
    <source>
        <dbReference type="Proteomes" id="UP001566331"/>
    </source>
</evidence>
<dbReference type="SUPFAM" id="SSF51316">
    <property type="entry name" value="Mss4-like"/>
    <property type="match status" value="1"/>
</dbReference>
<comment type="similarity">
    <text evidence="1">Belongs to the Gfa family.</text>
</comment>